<evidence type="ECO:0000313" key="2">
    <source>
        <dbReference type="Proteomes" id="UP001367508"/>
    </source>
</evidence>
<protein>
    <submittedName>
        <fullName evidence="1">Uncharacterized protein</fullName>
    </submittedName>
</protein>
<reference evidence="1 2" key="1">
    <citation type="submission" date="2024-01" db="EMBL/GenBank/DDBJ databases">
        <title>The genomes of 5 underutilized Papilionoideae crops provide insights into root nodulation and disease resistanc.</title>
        <authorList>
            <person name="Jiang F."/>
        </authorList>
    </citation>
    <scope>NUCLEOTIDE SEQUENCE [LARGE SCALE GENOMIC DNA]</scope>
    <source>
        <strain evidence="1">LVBAO_FW01</strain>
        <tissue evidence="1">Leaves</tissue>
    </source>
</reference>
<dbReference type="Proteomes" id="UP001367508">
    <property type="component" value="Unassembled WGS sequence"/>
</dbReference>
<comment type="caution">
    <text evidence="1">The sequence shown here is derived from an EMBL/GenBank/DDBJ whole genome shotgun (WGS) entry which is preliminary data.</text>
</comment>
<evidence type="ECO:0000313" key="1">
    <source>
        <dbReference type="EMBL" id="KAK7315864.1"/>
    </source>
</evidence>
<name>A0AAN9KHJ4_CANGL</name>
<dbReference type="AlphaFoldDB" id="A0AAN9KHJ4"/>
<organism evidence="1 2">
    <name type="scientific">Canavalia gladiata</name>
    <name type="common">Sword bean</name>
    <name type="synonym">Dolichos gladiatus</name>
    <dbReference type="NCBI Taxonomy" id="3824"/>
    <lineage>
        <taxon>Eukaryota</taxon>
        <taxon>Viridiplantae</taxon>
        <taxon>Streptophyta</taxon>
        <taxon>Embryophyta</taxon>
        <taxon>Tracheophyta</taxon>
        <taxon>Spermatophyta</taxon>
        <taxon>Magnoliopsida</taxon>
        <taxon>eudicotyledons</taxon>
        <taxon>Gunneridae</taxon>
        <taxon>Pentapetalae</taxon>
        <taxon>rosids</taxon>
        <taxon>fabids</taxon>
        <taxon>Fabales</taxon>
        <taxon>Fabaceae</taxon>
        <taxon>Papilionoideae</taxon>
        <taxon>50 kb inversion clade</taxon>
        <taxon>NPAAA clade</taxon>
        <taxon>indigoferoid/millettioid clade</taxon>
        <taxon>Phaseoleae</taxon>
        <taxon>Canavalia</taxon>
    </lineage>
</organism>
<proteinExistence type="predicted"/>
<gene>
    <name evidence="1" type="ORF">VNO77_34446</name>
</gene>
<accession>A0AAN9KHJ4</accession>
<keyword evidence="2" id="KW-1185">Reference proteome</keyword>
<dbReference type="EMBL" id="JAYMYQ010000008">
    <property type="protein sequence ID" value="KAK7315864.1"/>
    <property type="molecule type" value="Genomic_DNA"/>
</dbReference>
<sequence length="108" mass="11974">MLATGSGAQSYDQFAPTIARCGNRTQALGIRSRTYKLHGNCLELGLITGADGSRIAFLHGYQQPLEKALWPLLAYDQTLMDINVHAWLHGGWTYVLVELWQHGEACSQ</sequence>